<keyword evidence="9" id="KW-1185">Reference proteome</keyword>
<accession>A0A7W5DPZ7</accession>
<dbReference type="GO" id="GO:0001510">
    <property type="term" value="P:RNA methylation"/>
    <property type="evidence" value="ECO:0007669"/>
    <property type="project" value="InterPro"/>
</dbReference>
<dbReference type="PANTHER" id="PTHR22807">
    <property type="entry name" value="NOP2 YEAST -RELATED NOL1/NOP2/FMU SUN DOMAIN-CONTAINING"/>
    <property type="match status" value="1"/>
</dbReference>
<feature type="binding site" evidence="6">
    <location>
        <begin position="103"/>
        <end position="109"/>
    </location>
    <ligand>
        <name>S-adenosyl-L-methionine</name>
        <dbReference type="ChEBI" id="CHEBI:59789"/>
    </ligand>
</feature>
<evidence type="ECO:0000313" key="9">
    <source>
        <dbReference type="Proteomes" id="UP000544222"/>
    </source>
</evidence>
<dbReference type="Pfam" id="PF01189">
    <property type="entry name" value="Methyltr_RsmB-F"/>
    <property type="match status" value="1"/>
</dbReference>
<dbReference type="Gene3D" id="2.30.130.60">
    <property type="match status" value="1"/>
</dbReference>
<dbReference type="Pfam" id="PF13636">
    <property type="entry name" value="Methyltranf_PUA"/>
    <property type="match status" value="1"/>
</dbReference>
<dbReference type="Gene3D" id="3.40.50.150">
    <property type="entry name" value="Vaccinia Virus protein VP39"/>
    <property type="match status" value="1"/>
</dbReference>
<feature type="domain" description="SAM-dependent MTase RsmB/NOP-type" evidence="7">
    <location>
        <begin position="1"/>
        <end position="284"/>
    </location>
</feature>
<evidence type="ECO:0000256" key="5">
    <source>
        <dbReference type="ARBA" id="ARBA00022884"/>
    </source>
</evidence>
<keyword evidence="4 6" id="KW-0949">S-adenosyl-L-methionine</keyword>
<evidence type="ECO:0000313" key="8">
    <source>
        <dbReference type="EMBL" id="MBB3186841.1"/>
    </source>
</evidence>
<keyword evidence="2 6" id="KW-0489">Methyltransferase</keyword>
<dbReference type="InterPro" id="IPR049560">
    <property type="entry name" value="MeTrfase_RsmB-F_NOP2_cat"/>
</dbReference>
<dbReference type="Proteomes" id="UP000544222">
    <property type="component" value="Unassembled WGS sequence"/>
</dbReference>
<dbReference type="SUPFAM" id="SSF53335">
    <property type="entry name" value="S-adenosyl-L-methionine-dependent methyltransferases"/>
    <property type="match status" value="1"/>
</dbReference>
<dbReference type="InterPro" id="IPR001678">
    <property type="entry name" value="MeTrfase_RsmB-F_NOP2_dom"/>
</dbReference>
<dbReference type="Gene3D" id="3.30.70.1170">
    <property type="entry name" value="Sun protein, domain 3"/>
    <property type="match status" value="1"/>
</dbReference>
<feature type="binding site" evidence="6">
    <location>
        <position position="127"/>
    </location>
    <ligand>
        <name>S-adenosyl-L-methionine</name>
        <dbReference type="ChEBI" id="CHEBI:59789"/>
    </ligand>
</feature>
<comment type="caution">
    <text evidence="6">Lacks conserved residue(s) required for the propagation of feature annotation.</text>
</comment>
<dbReference type="Pfam" id="PF17125">
    <property type="entry name" value="Methyltr_RsmF_N"/>
    <property type="match status" value="1"/>
</dbReference>
<dbReference type="InterPro" id="IPR027391">
    <property type="entry name" value="Nol1_Nop2_Fmu_2"/>
</dbReference>
<dbReference type="EMBL" id="JACHYB010000001">
    <property type="protein sequence ID" value="MBB3186841.1"/>
    <property type="molecule type" value="Genomic_DNA"/>
</dbReference>
<dbReference type="InterPro" id="IPR023267">
    <property type="entry name" value="RCMT"/>
</dbReference>
<evidence type="ECO:0000256" key="4">
    <source>
        <dbReference type="ARBA" id="ARBA00022691"/>
    </source>
</evidence>
<evidence type="ECO:0000256" key="1">
    <source>
        <dbReference type="ARBA" id="ARBA00022490"/>
    </source>
</evidence>
<reference evidence="8 9" key="1">
    <citation type="submission" date="2020-08" db="EMBL/GenBank/DDBJ databases">
        <title>Genomic Encyclopedia of Type Strains, Phase IV (KMG-IV): sequencing the most valuable type-strain genomes for metagenomic binning, comparative biology and taxonomic classification.</title>
        <authorList>
            <person name="Goeker M."/>
        </authorList>
    </citation>
    <scope>NUCLEOTIDE SEQUENCE [LARGE SCALE GENOMIC DNA]</scope>
    <source>
        <strain evidence="8 9">DSM 27471</strain>
    </source>
</reference>
<proteinExistence type="inferred from homology"/>
<keyword evidence="1" id="KW-0963">Cytoplasm</keyword>
<name>A0A7W5DPZ7_9PORP</name>
<evidence type="ECO:0000256" key="3">
    <source>
        <dbReference type="ARBA" id="ARBA00022679"/>
    </source>
</evidence>
<dbReference type="GO" id="GO:0008173">
    <property type="term" value="F:RNA methyltransferase activity"/>
    <property type="evidence" value="ECO:0007669"/>
    <property type="project" value="InterPro"/>
</dbReference>
<sequence length="454" mass="51881">MFLPLTFIEQTKSLLHEEWDAFADALQKPAPVSIRLNDKWNASLPYDHIAWCDSGYYLPKRIIFTLDPLFHAGAYYVQEASSQFLDYIIKHHIRHPVIALDLCAAPGGKSTLLLNALHPSSFLVSNEIIHSRANILSENIQKWGNSNVAVTNRQPKDFQRLPSLFDLLVIDVPCSGEGMFRKDPDAIQEWSPSNVAQCAIRQRDIVSDAWDALKEGGWLIYSTCTYNQEENEKNIRWIIEELGAERINITIDDTWGITVSDEGYRFFPHKARGEGLFITLLRKTATAPKASKNKMAHHGLLFAQHDYAKQFLPDQQWGIGKTGNFLFAFHKQYQEIITQIIQAYSPLFIGTLMGEIKGKDFIPHTALALSKLMLYTQKVQTIDLDVSEAVRFLQKENISQFNEKKEYQLITFRHIPLGWIKNLGSRSNNLYPSAWHIRMKTNGATIYESPLLIS</sequence>
<dbReference type="AlphaFoldDB" id="A0A7W5DPZ7"/>
<feature type="binding site" evidence="6">
    <location>
        <position position="171"/>
    </location>
    <ligand>
        <name>S-adenosyl-L-methionine</name>
        <dbReference type="ChEBI" id="CHEBI:59789"/>
    </ligand>
</feature>
<evidence type="ECO:0000256" key="6">
    <source>
        <dbReference type="PROSITE-ProRule" id="PRU01023"/>
    </source>
</evidence>
<comment type="caution">
    <text evidence="8">The sequence shown here is derived from an EMBL/GenBank/DDBJ whole genome shotgun (WGS) entry which is preliminary data.</text>
</comment>
<dbReference type="PRINTS" id="PR02008">
    <property type="entry name" value="RCMTFAMILY"/>
</dbReference>
<protein>
    <submittedName>
        <fullName evidence="8">16S rRNA C967 or C1407 C5-methylase (RsmB/RsmF family)/NOL1/NOP2/fmu family ribosome biogenesis protein</fullName>
    </submittedName>
</protein>
<organism evidence="8 9">
    <name type="scientific">Microbacter margulisiae</name>
    <dbReference type="NCBI Taxonomy" id="1350067"/>
    <lineage>
        <taxon>Bacteria</taxon>
        <taxon>Pseudomonadati</taxon>
        <taxon>Bacteroidota</taxon>
        <taxon>Bacteroidia</taxon>
        <taxon>Bacteroidales</taxon>
        <taxon>Porphyromonadaceae</taxon>
        <taxon>Microbacter</taxon>
    </lineage>
</organism>
<dbReference type="InterPro" id="IPR031341">
    <property type="entry name" value="Methyltr_RsmF_N"/>
</dbReference>
<evidence type="ECO:0000259" key="7">
    <source>
        <dbReference type="PROSITE" id="PS51686"/>
    </source>
</evidence>
<dbReference type="RefSeq" id="WP_183412676.1">
    <property type="nucleotide sequence ID" value="NZ_JACHYB010000001.1"/>
</dbReference>
<dbReference type="PANTHER" id="PTHR22807:SF30">
    <property type="entry name" value="28S RRNA (CYTOSINE(4447)-C(5))-METHYLTRANSFERASE-RELATED"/>
    <property type="match status" value="1"/>
</dbReference>
<feature type="active site" description="Nucleophile" evidence="6">
    <location>
        <position position="224"/>
    </location>
</feature>
<comment type="similarity">
    <text evidence="6">Belongs to the class I-like SAM-binding methyltransferase superfamily. RsmB/NOP family.</text>
</comment>
<dbReference type="InterPro" id="IPR029063">
    <property type="entry name" value="SAM-dependent_MTases_sf"/>
</dbReference>
<dbReference type="PROSITE" id="PS51686">
    <property type="entry name" value="SAM_MT_RSMB_NOP"/>
    <property type="match status" value="1"/>
</dbReference>
<evidence type="ECO:0000256" key="2">
    <source>
        <dbReference type="ARBA" id="ARBA00022603"/>
    </source>
</evidence>
<keyword evidence="5 6" id="KW-0694">RNA-binding</keyword>
<gene>
    <name evidence="8" type="ORF">FHX64_001004</name>
</gene>
<dbReference type="GO" id="GO:0003723">
    <property type="term" value="F:RNA binding"/>
    <property type="evidence" value="ECO:0007669"/>
    <property type="project" value="UniProtKB-UniRule"/>
</dbReference>
<keyword evidence="3 6" id="KW-0808">Transferase</keyword>